<comment type="caution">
    <text evidence="1">The sequence shown here is derived from an EMBL/GenBank/DDBJ whole genome shotgun (WGS) entry which is preliminary data.</text>
</comment>
<evidence type="ECO:0000313" key="2">
    <source>
        <dbReference type="Proteomes" id="UP001497680"/>
    </source>
</evidence>
<dbReference type="Proteomes" id="UP001497680">
    <property type="component" value="Unassembled WGS sequence"/>
</dbReference>
<organism evidence="1 2">
    <name type="scientific">Hypoxylon rubiginosum</name>
    <dbReference type="NCBI Taxonomy" id="110542"/>
    <lineage>
        <taxon>Eukaryota</taxon>
        <taxon>Fungi</taxon>
        <taxon>Dikarya</taxon>
        <taxon>Ascomycota</taxon>
        <taxon>Pezizomycotina</taxon>
        <taxon>Sordariomycetes</taxon>
        <taxon>Xylariomycetidae</taxon>
        <taxon>Xylariales</taxon>
        <taxon>Hypoxylaceae</taxon>
        <taxon>Hypoxylon</taxon>
    </lineage>
</organism>
<name>A0ACC0CTV6_9PEZI</name>
<dbReference type="EMBL" id="MU394346">
    <property type="protein sequence ID" value="KAI6083854.1"/>
    <property type="molecule type" value="Genomic_DNA"/>
</dbReference>
<protein>
    <submittedName>
        <fullName evidence="1">Uncharacterized protein</fullName>
    </submittedName>
</protein>
<evidence type="ECO:0000313" key="1">
    <source>
        <dbReference type="EMBL" id="KAI6083854.1"/>
    </source>
</evidence>
<reference evidence="1 2" key="1">
    <citation type="journal article" date="2022" name="New Phytol.">
        <title>Ecological generalism drives hyperdiversity of secondary metabolite gene clusters in xylarialean endophytes.</title>
        <authorList>
            <person name="Franco M.E.E."/>
            <person name="Wisecaver J.H."/>
            <person name="Arnold A.E."/>
            <person name="Ju Y.M."/>
            <person name="Slot J.C."/>
            <person name="Ahrendt S."/>
            <person name="Moore L.P."/>
            <person name="Eastman K.E."/>
            <person name="Scott K."/>
            <person name="Konkel Z."/>
            <person name="Mondo S.J."/>
            <person name="Kuo A."/>
            <person name="Hayes R.D."/>
            <person name="Haridas S."/>
            <person name="Andreopoulos B."/>
            <person name="Riley R."/>
            <person name="LaButti K."/>
            <person name="Pangilinan J."/>
            <person name="Lipzen A."/>
            <person name="Amirebrahimi M."/>
            <person name="Yan J."/>
            <person name="Adam C."/>
            <person name="Keymanesh K."/>
            <person name="Ng V."/>
            <person name="Louie K."/>
            <person name="Northen T."/>
            <person name="Drula E."/>
            <person name="Henrissat B."/>
            <person name="Hsieh H.M."/>
            <person name="Youens-Clark K."/>
            <person name="Lutzoni F."/>
            <person name="Miadlikowska J."/>
            <person name="Eastwood D.C."/>
            <person name="Hamelin R.C."/>
            <person name="Grigoriev I.V."/>
            <person name="U'Ren J.M."/>
        </authorList>
    </citation>
    <scope>NUCLEOTIDE SEQUENCE [LARGE SCALE GENOMIC DNA]</scope>
    <source>
        <strain evidence="1 2">ER1909</strain>
    </source>
</reference>
<gene>
    <name evidence="1" type="ORF">F4821DRAFT_271557</name>
</gene>
<keyword evidence="2" id="KW-1185">Reference proteome</keyword>
<proteinExistence type="predicted"/>
<accession>A0ACC0CTV6</accession>
<sequence>MMRLVRSQLATLFYERMAVGLTCDDGFRMEWIQEGIRHAHIAVYFDWLNDGLHARTGGVNTLMLGRYIWRKWFHWYGGRPPFLGYQKFAKPIGLNGSKPRDIQNMKEFHRSLCDAVSVGLDQQGLPKQRRPTLRSRLQPNNPKPPQPTNMKTYREREPKICCPVLVPSELYEDQQSYMEKVRELIISQYSVLLVKTGDDAHLSSPISFKSLYDSGEAIPVNRLDYNEEGINAVRVKIDTALEFVLDLIRREQDTIPSVGLAAETEDGQHLEACEKWVDGVMEHAGRVGIDTNGFTWEAVRRAKAALNGEAFHEDQILPLWDRLGSTYR</sequence>